<evidence type="ECO:0000313" key="2">
    <source>
        <dbReference type="Proteomes" id="UP001172386"/>
    </source>
</evidence>
<keyword evidence="2" id="KW-1185">Reference proteome</keyword>
<comment type="caution">
    <text evidence="1">The sequence shown here is derived from an EMBL/GenBank/DDBJ whole genome shotgun (WGS) entry which is preliminary data.</text>
</comment>
<gene>
    <name evidence="1" type="ORF">H2198_000951</name>
</gene>
<accession>A0ACC3AJ03</accession>
<dbReference type="Proteomes" id="UP001172386">
    <property type="component" value="Unassembled WGS sequence"/>
</dbReference>
<dbReference type="EMBL" id="JAPDRQ010000010">
    <property type="protein sequence ID" value="KAJ9663190.1"/>
    <property type="molecule type" value="Genomic_DNA"/>
</dbReference>
<protein>
    <submittedName>
        <fullName evidence="1">Uncharacterized protein</fullName>
    </submittedName>
</protein>
<name>A0ACC3AJ03_9EURO</name>
<evidence type="ECO:0000313" key="1">
    <source>
        <dbReference type="EMBL" id="KAJ9663190.1"/>
    </source>
</evidence>
<sequence>MPQTKQAFDVVHLEDPSDSGVQAVKGAKNTLTEPLDAAAEARLRRKIDLYTVPTVAILYLCCFIDRTNIGNARLAGFEKDLKLKGYDYNIVLSIFYVSYILFEIPSNMACKLIGPGWYLPTLAVGFGIATVGFAFVRDIGAACGVRFLLGALEAGILPGVAYYMSRWYRRSELVFRLCLYIVMGPLAGAFGGLLASAILSLDHFGSTKRWEMIFAIEGIITIGLALISFFTLTDRPETANWLTAEEKQLAVNRVLSERVGSTELLDKVDSRKTLRGIFNPVVLSTAMVLLLINITVQGLAFFLPTIVRAIYPHKTLVQQQLLTVPPYIFGSVFVLCLCYTSWRMDRRNIFMTIGATVVIPGYIIFLATSNSTARYAATFIVAAGSFSFGALTQAQSSANVVSDTARSAAIGTTVMLGNVGGLVSTWSFLPFDGPNYRIGNGLNLAANATIFILTIFLGIWMRADNRKRESKEQIAQSSLEQYDNKQIQDLDWKHPSFRWRS</sequence>
<proteinExistence type="predicted"/>
<organism evidence="1 2">
    <name type="scientific">Neophaeococcomyces mojaviensis</name>
    <dbReference type="NCBI Taxonomy" id="3383035"/>
    <lineage>
        <taxon>Eukaryota</taxon>
        <taxon>Fungi</taxon>
        <taxon>Dikarya</taxon>
        <taxon>Ascomycota</taxon>
        <taxon>Pezizomycotina</taxon>
        <taxon>Eurotiomycetes</taxon>
        <taxon>Chaetothyriomycetidae</taxon>
        <taxon>Chaetothyriales</taxon>
        <taxon>Chaetothyriales incertae sedis</taxon>
        <taxon>Neophaeococcomyces</taxon>
    </lineage>
</organism>
<reference evidence="1" key="1">
    <citation type="submission" date="2022-10" db="EMBL/GenBank/DDBJ databases">
        <title>Culturing micro-colonial fungi from biological soil crusts in the Mojave desert and describing Neophaeococcomyces mojavensis, and introducing the new genera and species Taxawa tesnikishii.</title>
        <authorList>
            <person name="Kurbessoian T."/>
            <person name="Stajich J.E."/>
        </authorList>
    </citation>
    <scope>NUCLEOTIDE SEQUENCE</scope>
    <source>
        <strain evidence="1">JES_112</strain>
    </source>
</reference>